<dbReference type="EMBL" id="ML743575">
    <property type="protein sequence ID" value="KAE8137829.1"/>
    <property type="molecule type" value="Genomic_DNA"/>
</dbReference>
<proteinExistence type="predicted"/>
<accession>A0A5N6SVH0</accession>
<keyword evidence="2" id="KW-1185">Reference proteome</keyword>
<evidence type="ECO:0000313" key="1">
    <source>
        <dbReference type="EMBL" id="KAE8137829.1"/>
    </source>
</evidence>
<dbReference type="GeneID" id="43644081"/>
<name>A0A5N6SVH0_ASPPS</name>
<dbReference type="OrthoDB" id="74460at2759"/>
<reference evidence="1 2" key="1">
    <citation type="submission" date="2019-04" db="EMBL/GenBank/DDBJ databases">
        <title>Friends and foes A comparative genomics study of 23 Aspergillus species from section Flavi.</title>
        <authorList>
            <consortium name="DOE Joint Genome Institute"/>
            <person name="Kjaerbolling I."/>
            <person name="Vesth T."/>
            <person name="Frisvad J.C."/>
            <person name="Nybo J.L."/>
            <person name="Theobald S."/>
            <person name="Kildgaard S."/>
            <person name="Isbrandt T."/>
            <person name="Kuo A."/>
            <person name="Sato A."/>
            <person name="Lyhne E.K."/>
            <person name="Kogle M.E."/>
            <person name="Wiebenga A."/>
            <person name="Kun R.S."/>
            <person name="Lubbers R.J."/>
            <person name="Makela M.R."/>
            <person name="Barry K."/>
            <person name="Chovatia M."/>
            <person name="Clum A."/>
            <person name="Daum C."/>
            <person name="Haridas S."/>
            <person name="He G."/>
            <person name="LaButti K."/>
            <person name="Lipzen A."/>
            <person name="Mondo S."/>
            <person name="Riley R."/>
            <person name="Salamov A."/>
            <person name="Simmons B.A."/>
            <person name="Magnuson J.K."/>
            <person name="Henrissat B."/>
            <person name="Mortensen U.H."/>
            <person name="Larsen T.O."/>
            <person name="Devries R.P."/>
            <person name="Grigoriev I.V."/>
            <person name="Machida M."/>
            <person name="Baker S.E."/>
            <person name="Andersen M.R."/>
        </authorList>
    </citation>
    <scope>NUCLEOTIDE SEQUENCE [LARGE SCALE GENOMIC DNA]</scope>
    <source>
        <strain evidence="1 2">CBS 117625</strain>
    </source>
</reference>
<dbReference type="InterPro" id="IPR036404">
    <property type="entry name" value="Jacalin-like_lectin_dom_sf"/>
</dbReference>
<protein>
    <submittedName>
        <fullName evidence="1">Uncharacterized protein</fullName>
    </submittedName>
</protein>
<dbReference type="Gene3D" id="2.100.10.30">
    <property type="entry name" value="Jacalin-like lectin domain"/>
    <property type="match status" value="1"/>
</dbReference>
<evidence type="ECO:0000313" key="2">
    <source>
        <dbReference type="Proteomes" id="UP000325672"/>
    </source>
</evidence>
<sequence>MAIVKDLWPRLKERPYIMIPGSNVTLRQQSIRSEDIDPNTHDQELIQWVMVLHGRGQDGQLPRATSIDLRVGCIMDGAIVEYANGKQANCGPSHPHRFCGYRSERHEIPANETITKVKICKDDGAWSCLVGICMTLSNRDEWGHLNHIGNGSDSDDGINDNLIFSLEPAENEVIVGFYGQSSLPRGYTSEFGILTARWGVKLSENVYHLPDWRNMYISDQKVNRSQLGVVASVIYPSTLPLKGEGKCNTQQKPYLVEYHSF</sequence>
<dbReference type="Proteomes" id="UP000325672">
    <property type="component" value="Unassembled WGS sequence"/>
</dbReference>
<dbReference type="RefSeq" id="XP_031913892.1">
    <property type="nucleotide sequence ID" value="XM_032059871.1"/>
</dbReference>
<organism evidence="1 2">
    <name type="scientific">Aspergillus pseudotamarii</name>
    <dbReference type="NCBI Taxonomy" id="132259"/>
    <lineage>
        <taxon>Eukaryota</taxon>
        <taxon>Fungi</taxon>
        <taxon>Dikarya</taxon>
        <taxon>Ascomycota</taxon>
        <taxon>Pezizomycotina</taxon>
        <taxon>Eurotiomycetes</taxon>
        <taxon>Eurotiomycetidae</taxon>
        <taxon>Eurotiales</taxon>
        <taxon>Aspergillaceae</taxon>
        <taxon>Aspergillus</taxon>
        <taxon>Aspergillus subgen. Circumdati</taxon>
    </lineage>
</organism>
<dbReference type="AlphaFoldDB" id="A0A5N6SVH0"/>
<gene>
    <name evidence="1" type="ORF">BDV38DRAFT_282757</name>
</gene>